<dbReference type="EMBL" id="JAIWYP010000004">
    <property type="protein sequence ID" value="KAH3841722.1"/>
    <property type="molecule type" value="Genomic_DNA"/>
</dbReference>
<dbReference type="InterPro" id="IPR015943">
    <property type="entry name" value="WD40/YVTN_repeat-like_dom_sf"/>
</dbReference>
<comment type="caution">
    <text evidence="3">The sequence shown here is derived from an EMBL/GenBank/DDBJ whole genome shotgun (WGS) entry which is preliminary data.</text>
</comment>
<dbReference type="SUPFAM" id="SSF63825">
    <property type="entry name" value="YWTD domain"/>
    <property type="match status" value="1"/>
</dbReference>
<gene>
    <name evidence="3" type="ORF">DPMN_115196</name>
</gene>
<evidence type="ECO:0000256" key="1">
    <source>
        <dbReference type="SAM" id="SignalP"/>
    </source>
</evidence>
<dbReference type="InterPro" id="IPR055188">
    <property type="entry name" value="Choice_anch_I"/>
</dbReference>
<dbReference type="InterPro" id="IPR011044">
    <property type="entry name" value="Quino_amine_DH_bsu"/>
</dbReference>
<dbReference type="InterPro" id="IPR052956">
    <property type="entry name" value="Mesenchyme-surface_protein"/>
</dbReference>
<sequence length="575" mass="62525">MKLNTNTLLLVLGITCLHVTMGYKSFKPLSYTQLPTSLSSVGNDVFGGLDLKASEGAAYEHVNSILYVIGATSHLMHVIDIIDPANPVRLFKHKFTQGEGVPQAIDICGGLIAVALSAQTDTNEGHVRFFKAYTRNSGATDVVLDGYVTVGSHPKDIKFSPDCNSVVVSNEGLAGKDEAGAYVDPEGSVYIIRNENTGNPSVRLVDFLNYNVGQPNFDMRIRTPSLYIPKSVYSGDTTVAQDLEPEQVTISRDGRTAWVTLRENNAIARIDLRIAEIPAIAPLPRKNWQYNGVDVSDRDGGVHRRMYTGLQSVRQPGAIASFEIGNKKFLATADAGNIKQYTAAQHGFTWSDNAIARTIVAQIEGTDLKANANNDEYLGRLLISTLDGKNAFTGMYSHLEMFGGRGFSIWDSSNAGAPVFDTEGTLEEYMENFYKPVFNTDYVRGTASYTSPEMNRDFASEYQGAHVSGIDVANDNGTVLLVAGTWSTGTLFLYTVDTSSGLPIPQFQAIHRSGSTDEPWTDLYQKQTVGDLYISSVGIITRDKSPVNRPLVFVTSSGAGAVSLYEIVDETPIVP</sequence>
<keyword evidence="4" id="KW-1185">Reference proteome</keyword>
<proteinExistence type="predicted"/>
<reference evidence="3" key="2">
    <citation type="submission" date="2020-11" db="EMBL/GenBank/DDBJ databases">
        <authorList>
            <person name="McCartney M.A."/>
            <person name="Auch B."/>
            <person name="Kono T."/>
            <person name="Mallez S."/>
            <person name="Becker A."/>
            <person name="Gohl D.M."/>
            <person name="Silverstein K.A.T."/>
            <person name="Koren S."/>
            <person name="Bechman K.B."/>
            <person name="Herman A."/>
            <person name="Abrahante J.E."/>
            <person name="Garbe J."/>
        </authorList>
    </citation>
    <scope>NUCLEOTIDE SEQUENCE</scope>
    <source>
        <strain evidence="3">Duluth1</strain>
        <tissue evidence="3">Whole animal</tissue>
    </source>
</reference>
<dbReference type="AlphaFoldDB" id="A0A9D4KM07"/>
<feature type="domain" description="Choice-of-anchor I" evidence="2">
    <location>
        <begin position="54"/>
        <end position="567"/>
    </location>
</feature>
<dbReference type="Proteomes" id="UP000828390">
    <property type="component" value="Unassembled WGS sequence"/>
</dbReference>
<dbReference type="OrthoDB" id="425936at2759"/>
<protein>
    <recommendedName>
        <fullName evidence="2">Choice-of-anchor I domain-containing protein</fullName>
    </recommendedName>
</protein>
<evidence type="ECO:0000313" key="4">
    <source>
        <dbReference type="Proteomes" id="UP000828390"/>
    </source>
</evidence>
<feature type="chain" id="PRO_5039128568" description="Choice-of-anchor I domain-containing protein" evidence="1">
    <location>
        <begin position="23"/>
        <end position="575"/>
    </location>
</feature>
<name>A0A9D4KM07_DREPO</name>
<accession>A0A9D4KM07</accession>
<reference evidence="3" key="1">
    <citation type="journal article" date="2019" name="bioRxiv">
        <title>The Genome of the Zebra Mussel, Dreissena polymorpha: A Resource for Invasive Species Research.</title>
        <authorList>
            <person name="McCartney M.A."/>
            <person name="Auch B."/>
            <person name="Kono T."/>
            <person name="Mallez S."/>
            <person name="Zhang Y."/>
            <person name="Obille A."/>
            <person name="Becker A."/>
            <person name="Abrahante J.E."/>
            <person name="Garbe J."/>
            <person name="Badalamenti J.P."/>
            <person name="Herman A."/>
            <person name="Mangelson H."/>
            <person name="Liachko I."/>
            <person name="Sullivan S."/>
            <person name="Sone E.D."/>
            <person name="Koren S."/>
            <person name="Silverstein K.A.T."/>
            <person name="Beckman K.B."/>
            <person name="Gohl D.M."/>
        </authorList>
    </citation>
    <scope>NUCLEOTIDE SEQUENCE</scope>
    <source>
        <strain evidence="3">Duluth1</strain>
        <tissue evidence="3">Whole animal</tissue>
    </source>
</reference>
<dbReference type="PANTHER" id="PTHR46928:SF1">
    <property type="entry name" value="MESENCHYME-SPECIFIC CELL SURFACE GLYCOPROTEIN"/>
    <property type="match status" value="1"/>
</dbReference>
<dbReference type="Pfam" id="PF22494">
    <property type="entry name" value="choice_anch_I"/>
    <property type="match status" value="1"/>
</dbReference>
<organism evidence="3 4">
    <name type="scientific">Dreissena polymorpha</name>
    <name type="common">Zebra mussel</name>
    <name type="synonym">Mytilus polymorpha</name>
    <dbReference type="NCBI Taxonomy" id="45954"/>
    <lineage>
        <taxon>Eukaryota</taxon>
        <taxon>Metazoa</taxon>
        <taxon>Spiralia</taxon>
        <taxon>Lophotrochozoa</taxon>
        <taxon>Mollusca</taxon>
        <taxon>Bivalvia</taxon>
        <taxon>Autobranchia</taxon>
        <taxon>Heteroconchia</taxon>
        <taxon>Euheterodonta</taxon>
        <taxon>Imparidentia</taxon>
        <taxon>Neoheterodontei</taxon>
        <taxon>Myida</taxon>
        <taxon>Dreissenoidea</taxon>
        <taxon>Dreissenidae</taxon>
        <taxon>Dreissena</taxon>
    </lineage>
</organism>
<feature type="signal peptide" evidence="1">
    <location>
        <begin position="1"/>
        <end position="22"/>
    </location>
</feature>
<evidence type="ECO:0000259" key="2">
    <source>
        <dbReference type="Pfam" id="PF22494"/>
    </source>
</evidence>
<keyword evidence="1" id="KW-0732">Signal</keyword>
<evidence type="ECO:0000313" key="3">
    <source>
        <dbReference type="EMBL" id="KAH3841722.1"/>
    </source>
</evidence>
<dbReference type="Gene3D" id="2.130.10.10">
    <property type="entry name" value="YVTN repeat-like/Quinoprotein amine dehydrogenase"/>
    <property type="match status" value="1"/>
</dbReference>
<dbReference type="PANTHER" id="PTHR46928">
    <property type="entry name" value="MESENCHYME-SPECIFIC CELL SURFACE GLYCOPROTEIN"/>
    <property type="match status" value="1"/>
</dbReference>
<dbReference type="SUPFAM" id="SSF50969">
    <property type="entry name" value="YVTN repeat-like/Quinoprotein amine dehydrogenase"/>
    <property type="match status" value="1"/>
</dbReference>